<keyword evidence="5 12" id="KW-0732">Signal</keyword>
<keyword evidence="6 11" id="KW-0798">TonB box</keyword>
<name>A0A348AEG6_9FIRM</name>
<dbReference type="Gene3D" id="2.170.130.10">
    <property type="entry name" value="TonB-dependent receptor, plug domain"/>
    <property type="match status" value="1"/>
</dbReference>
<comment type="subcellular location">
    <subcellularLocation>
        <location evidence="1 10">Cell outer membrane</location>
        <topology evidence="1 10">Multi-pass membrane protein</topology>
    </subcellularLocation>
</comment>
<accession>A0A348AEG6</accession>
<dbReference type="PANTHER" id="PTHR30069">
    <property type="entry name" value="TONB-DEPENDENT OUTER MEMBRANE RECEPTOR"/>
    <property type="match status" value="1"/>
</dbReference>
<dbReference type="Pfam" id="PF07715">
    <property type="entry name" value="Plug"/>
    <property type="match status" value="1"/>
</dbReference>
<evidence type="ECO:0000313" key="16">
    <source>
        <dbReference type="Proteomes" id="UP000276437"/>
    </source>
</evidence>
<evidence type="ECO:0000256" key="4">
    <source>
        <dbReference type="ARBA" id="ARBA00022692"/>
    </source>
</evidence>
<dbReference type="InterPro" id="IPR000531">
    <property type="entry name" value="Beta-barrel_TonB"/>
</dbReference>
<dbReference type="PANTHER" id="PTHR30069:SF29">
    <property type="entry name" value="HEMOGLOBIN AND HEMOGLOBIN-HAPTOGLOBIN-BINDING PROTEIN 1-RELATED"/>
    <property type="match status" value="1"/>
</dbReference>
<evidence type="ECO:0000256" key="5">
    <source>
        <dbReference type="ARBA" id="ARBA00022729"/>
    </source>
</evidence>
<evidence type="ECO:0000259" key="13">
    <source>
        <dbReference type="Pfam" id="PF00593"/>
    </source>
</evidence>
<dbReference type="OrthoDB" id="337377at2"/>
<evidence type="ECO:0000256" key="10">
    <source>
        <dbReference type="PROSITE-ProRule" id="PRU01360"/>
    </source>
</evidence>
<sequence>MYCPLAKRIALALTLSTALYAVTVFAEEASNQEPESSAELPPVIVTATKTERPADEVTQKVTVITKKDLEKQISGNRNLSELLVYQPGVSVSALSRNDANWGSYGGLGPKYNTYMLDGIPFDSFADSMALDPAALEQIESQRGSASVMYSNYLSMDFNGNQTPLAGTTNFRLKSKIDSPFTRMSVGFGSYNTKNYSFYNQGRGGKLSYFVGASHESSDYTNYGTNPSWLNMLDNPQYDKTKIYFKLMQEISPDRNVSLFVNHTGHTGDAGRINRDYDHNYDLINFNYKARLNDKLSSEFKIGYRDSHRRWAEDNYPGSPALREHDGVEQQILPADLTFTLKNGKNSTLTFGADYQHAKYRTYAETASRVTQNQASSTNYGVFAEQETVNGPVTFRIGGRYNTTENKYDLISGVVPGETGKTWQKFLWSTGMRYKQSEKISWYANVGNSFVAPAAKQVGGTLLVSDFGVAGRNGQLPNPNLKPESGIAADLGMDCRINEKSQLGIRLFYNQVFDTIVEKSVSSDPSQTKAFNVGKTTAKGAEIEYRQKLAGKFSWFANYTYTHAKISNPGQTDDGYFVPFVPRNMANIGLAWEQADRYSLAVYDHYNGGIFDGSTKFDSYHLLNARYTQVLSKQDKHTVKGEIDLYNILGKKFKMPWQFQDPGFSAQARLILEF</sequence>
<dbReference type="GO" id="GO:0015344">
    <property type="term" value="F:siderophore uptake transmembrane transporter activity"/>
    <property type="evidence" value="ECO:0007669"/>
    <property type="project" value="TreeGrafter"/>
</dbReference>
<dbReference type="EMBL" id="AP018449">
    <property type="protein sequence ID" value="BBB89464.1"/>
    <property type="molecule type" value="Genomic_DNA"/>
</dbReference>
<evidence type="ECO:0000259" key="14">
    <source>
        <dbReference type="Pfam" id="PF07715"/>
    </source>
</evidence>
<proteinExistence type="inferred from homology"/>
<evidence type="ECO:0000256" key="11">
    <source>
        <dbReference type="RuleBase" id="RU003357"/>
    </source>
</evidence>
<dbReference type="Proteomes" id="UP000276437">
    <property type="component" value="Chromosome"/>
</dbReference>
<dbReference type="SUPFAM" id="SSF56935">
    <property type="entry name" value="Porins"/>
    <property type="match status" value="1"/>
</dbReference>
<reference evidence="15 16" key="1">
    <citation type="journal article" date="2018" name="Int. J. Syst. Evol. Microbiol.">
        <title>Methylomusa anaerophila gen. nov., sp. nov., an anaerobic methanol-utilizing bacterium isolated from a microbial fuel cell.</title>
        <authorList>
            <person name="Amano N."/>
            <person name="Yamamuro A."/>
            <person name="Miyahara M."/>
            <person name="Kouzuma A."/>
            <person name="Abe T."/>
            <person name="Watanabe K."/>
        </authorList>
    </citation>
    <scope>NUCLEOTIDE SEQUENCE [LARGE SCALE GENOMIC DNA]</scope>
    <source>
        <strain evidence="15 16">MMFC1</strain>
    </source>
</reference>
<dbReference type="RefSeq" id="WP_126305603.1">
    <property type="nucleotide sequence ID" value="NZ_AP018449.1"/>
</dbReference>
<dbReference type="InterPro" id="IPR037066">
    <property type="entry name" value="Plug_dom_sf"/>
</dbReference>
<feature type="signal peptide" evidence="12">
    <location>
        <begin position="1"/>
        <end position="26"/>
    </location>
</feature>
<dbReference type="AlphaFoldDB" id="A0A348AEG6"/>
<keyword evidence="9 10" id="KW-0998">Cell outer membrane</keyword>
<evidence type="ECO:0000256" key="9">
    <source>
        <dbReference type="ARBA" id="ARBA00023237"/>
    </source>
</evidence>
<keyword evidence="7 10" id="KW-0472">Membrane</keyword>
<evidence type="ECO:0000256" key="2">
    <source>
        <dbReference type="ARBA" id="ARBA00022448"/>
    </source>
</evidence>
<dbReference type="InterPro" id="IPR039426">
    <property type="entry name" value="TonB-dep_rcpt-like"/>
</dbReference>
<dbReference type="InterPro" id="IPR012910">
    <property type="entry name" value="Plug_dom"/>
</dbReference>
<gene>
    <name evidence="15" type="primary">fhuA</name>
    <name evidence="15" type="ORF">MAMMFC1_00097</name>
</gene>
<evidence type="ECO:0000256" key="8">
    <source>
        <dbReference type="ARBA" id="ARBA00023170"/>
    </source>
</evidence>
<keyword evidence="8 15" id="KW-0675">Receptor</keyword>
<evidence type="ECO:0000256" key="1">
    <source>
        <dbReference type="ARBA" id="ARBA00004571"/>
    </source>
</evidence>
<keyword evidence="16" id="KW-1185">Reference proteome</keyword>
<dbReference type="Pfam" id="PF00593">
    <property type="entry name" value="TonB_dep_Rec_b-barrel"/>
    <property type="match status" value="1"/>
</dbReference>
<keyword evidence="2 10" id="KW-0813">Transport</keyword>
<evidence type="ECO:0000313" key="15">
    <source>
        <dbReference type="EMBL" id="BBB89464.1"/>
    </source>
</evidence>
<feature type="domain" description="TonB-dependent receptor plug" evidence="14">
    <location>
        <begin position="55"/>
        <end position="150"/>
    </location>
</feature>
<keyword evidence="4 10" id="KW-0812">Transmembrane</keyword>
<dbReference type="KEGG" id="mana:MAMMFC1_00097"/>
<dbReference type="Gene3D" id="2.40.170.20">
    <property type="entry name" value="TonB-dependent receptor, beta-barrel domain"/>
    <property type="match status" value="1"/>
</dbReference>
<keyword evidence="3 10" id="KW-1134">Transmembrane beta strand</keyword>
<feature type="chain" id="PRO_5016831512" evidence="12">
    <location>
        <begin position="27"/>
        <end position="673"/>
    </location>
</feature>
<dbReference type="InterPro" id="IPR036942">
    <property type="entry name" value="Beta-barrel_TonB_sf"/>
</dbReference>
<evidence type="ECO:0000256" key="3">
    <source>
        <dbReference type="ARBA" id="ARBA00022452"/>
    </source>
</evidence>
<protein>
    <submittedName>
        <fullName evidence="15">Ferrichrome-iron receptor</fullName>
    </submittedName>
</protein>
<evidence type="ECO:0000256" key="6">
    <source>
        <dbReference type="ARBA" id="ARBA00023077"/>
    </source>
</evidence>
<dbReference type="GO" id="GO:0009279">
    <property type="term" value="C:cell outer membrane"/>
    <property type="evidence" value="ECO:0007669"/>
    <property type="project" value="UniProtKB-SubCell"/>
</dbReference>
<dbReference type="PROSITE" id="PS52016">
    <property type="entry name" value="TONB_DEPENDENT_REC_3"/>
    <property type="match status" value="1"/>
</dbReference>
<organism evidence="15 16">
    <name type="scientific">Methylomusa anaerophila</name>
    <dbReference type="NCBI Taxonomy" id="1930071"/>
    <lineage>
        <taxon>Bacteria</taxon>
        <taxon>Bacillati</taxon>
        <taxon>Bacillota</taxon>
        <taxon>Negativicutes</taxon>
        <taxon>Selenomonadales</taxon>
        <taxon>Sporomusaceae</taxon>
        <taxon>Methylomusa</taxon>
    </lineage>
</organism>
<feature type="domain" description="TonB-dependent receptor-like beta-barrel" evidence="13">
    <location>
        <begin position="216"/>
        <end position="625"/>
    </location>
</feature>
<evidence type="ECO:0000256" key="7">
    <source>
        <dbReference type="ARBA" id="ARBA00023136"/>
    </source>
</evidence>
<dbReference type="GO" id="GO:0044718">
    <property type="term" value="P:siderophore transmembrane transport"/>
    <property type="evidence" value="ECO:0007669"/>
    <property type="project" value="TreeGrafter"/>
</dbReference>
<evidence type="ECO:0000256" key="12">
    <source>
        <dbReference type="SAM" id="SignalP"/>
    </source>
</evidence>
<comment type="similarity">
    <text evidence="10 11">Belongs to the TonB-dependent receptor family.</text>
</comment>